<evidence type="ECO:0000256" key="8">
    <source>
        <dbReference type="RuleBase" id="RU003664"/>
    </source>
</evidence>
<dbReference type="Gene3D" id="3.40.1190.10">
    <property type="entry name" value="Mur-like, catalytic domain"/>
    <property type="match status" value="1"/>
</dbReference>
<evidence type="ECO:0000256" key="2">
    <source>
        <dbReference type="ARBA" id="ARBA00004752"/>
    </source>
</evidence>
<organism evidence="11 12">
    <name type="scientific">Solidesulfovibrio aerotolerans</name>
    <dbReference type="NCBI Taxonomy" id="295255"/>
    <lineage>
        <taxon>Bacteria</taxon>
        <taxon>Pseudomonadati</taxon>
        <taxon>Thermodesulfobacteriota</taxon>
        <taxon>Desulfovibrionia</taxon>
        <taxon>Desulfovibrionales</taxon>
        <taxon>Desulfovibrionaceae</taxon>
        <taxon>Solidesulfovibrio</taxon>
    </lineage>
</organism>
<gene>
    <name evidence="7 11" type="primary">murD</name>
    <name evidence="11" type="ORF">GTA51_15420</name>
</gene>
<evidence type="ECO:0000256" key="7">
    <source>
        <dbReference type="HAMAP-Rule" id="MF_00639"/>
    </source>
</evidence>
<keyword evidence="6 7" id="KW-0067">ATP-binding</keyword>
<dbReference type="InterPro" id="IPR036615">
    <property type="entry name" value="Mur_ligase_C_dom_sf"/>
</dbReference>
<accession>A0A7C9MKR6</accession>
<dbReference type="SUPFAM" id="SSF53244">
    <property type="entry name" value="MurD-like peptide ligases, peptide-binding domain"/>
    <property type="match status" value="1"/>
</dbReference>
<dbReference type="SUPFAM" id="SSF53623">
    <property type="entry name" value="MurD-like peptide ligases, catalytic domain"/>
    <property type="match status" value="1"/>
</dbReference>
<evidence type="ECO:0000259" key="9">
    <source>
        <dbReference type="Pfam" id="PF02875"/>
    </source>
</evidence>
<dbReference type="NCBIfam" id="TIGR01087">
    <property type="entry name" value="murD"/>
    <property type="match status" value="1"/>
</dbReference>
<keyword evidence="7 8" id="KW-0573">Peptidoglycan synthesis</keyword>
<keyword evidence="7 8" id="KW-0131">Cell cycle</keyword>
<dbReference type="RefSeq" id="WP_160962609.1">
    <property type="nucleotide sequence ID" value="NZ_WVUD01000034.1"/>
</dbReference>
<keyword evidence="7 8" id="KW-0132">Cell division</keyword>
<keyword evidence="7 8" id="KW-0961">Cell wall biogenesis/degradation</keyword>
<reference evidence="11 12" key="1">
    <citation type="submission" date="2020-01" db="EMBL/GenBank/DDBJ databases">
        <title>Genome sequence of Desulfovibrio aerotolerans DSM 16695(T).</title>
        <authorList>
            <person name="Karnachuk O."/>
            <person name="Avakyan M."/>
            <person name="Mardanov A."/>
            <person name="Kadnikov V."/>
            <person name="Ravin N."/>
        </authorList>
    </citation>
    <scope>NUCLEOTIDE SEQUENCE [LARGE SCALE GENOMIC DNA]</scope>
    <source>
        <strain evidence="11 12">DSM 16695</strain>
    </source>
</reference>
<keyword evidence="7 8" id="KW-0133">Cell shape</keyword>
<evidence type="ECO:0000256" key="6">
    <source>
        <dbReference type="ARBA" id="ARBA00022840"/>
    </source>
</evidence>
<dbReference type="Proteomes" id="UP000482487">
    <property type="component" value="Unassembled WGS sequence"/>
</dbReference>
<feature type="domain" description="Mur ligase C-terminal" evidence="9">
    <location>
        <begin position="295"/>
        <end position="405"/>
    </location>
</feature>
<dbReference type="InterPro" id="IPR005762">
    <property type="entry name" value="MurD"/>
</dbReference>
<comment type="function">
    <text evidence="7 8">Cell wall formation. Catalyzes the addition of glutamate to the nucleotide precursor UDP-N-acetylmuramoyl-L-alanine (UMA).</text>
</comment>
<dbReference type="InterPro" id="IPR036565">
    <property type="entry name" value="Mur-like_cat_sf"/>
</dbReference>
<evidence type="ECO:0000256" key="4">
    <source>
        <dbReference type="ARBA" id="ARBA00022598"/>
    </source>
</evidence>
<dbReference type="PANTHER" id="PTHR43692">
    <property type="entry name" value="UDP-N-ACETYLMURAMOYLALANINE--D-GLUTAMATE LIGASE"/>
    <property type="match status" value="1"/>
</dbReference>
<dbReference type="InterPro" id="IPR004101">
    <property type="entry name" value="Mur_ligase_C"/>
</dbReference>
<feature type="binding site" evidence="7">
    <location>
        <begin position="122"/>
        <end position="128"/>
    </location>
    <ligand>
        <name>ATP</name>
        <dbReference type="ChEBI" id="CHEBI:30616"/>
    </ligand>
</feature>
<keyword evidence="3 7" id="KW-0963">Cytoplasm</keyword>
<dbReference type="Gene3D" id="3.40.50.720">
    <property type="entry name" value="NAD(P)-binding Rossmann-like Domain"/>
    <property type="match status" value="1"/>
</dbReference>
<dbReference type="PANTHER" id="PTHR43692:SF1">
    <property type="entry name" value="UDP-N-ACETYLMURAMOYLALANINE--D-GLUTAMATE LIGASE"/>
    <property type="match status" value="1"/>
</dbReference>
<evidence type="ECO:0000256" key="5">
    <source>
        <dbReference type="ARBA" id="ARBA00022741"/>
    </source>
</evidence>
<feature type="domain" description="Mur ligase central" evidence="10">
    <location>
        <begin position="120"/>
        <end position="226"/>
    </location>
</feature>
<dbReference type="HAMAP" id="MF_00639">
    <property type="entry name" value="MurD"/>
    <property type="match status" value="1"/>
</dbReference>
<comment type="catalytic activity">
    <reaction evidence="7 8">
        <text>UDP-N-acetyl-alpha-D-muramoyl-L-alanine + D-glutamate + ATP = UDP-N-acetyl-alpha-D-muramoyl-L-alanyl-D-glutamate + ADP + phosphate + H(+)</text>
        <dbReference type="Rhea" id="RHEA:16429"/>
        <dbReference type="ChEBI" id="CHEBI:15378"/>
        <dbReference type="ChEBI" id="CHEBI:29986"/>
        <dbReference type="ChEBI" id="CHEBI:30616"/>
        <dbReference type="ChEBI" id="CHEBI:43474"/>
        <dbReference type="ChEBI" id="CHEBI:83898"/>
        <dbReference type="ChEBI" id="CHEBI:83900"/>
        <dbReference type="ChEBI" id="CHEBI:456216"/>
        <dbReference type="EC" id="6.3.2.9"/>
    </reaction>
</comment>
<comment type="caution">
    <text evidence="11">The sequence shown here is derived from an EMBL/GenBank/DDBJ whole genome shotgun (WGS) entry which is preliminary data.</text>
</comment>
<evidence type="ECO:0000313" key="11">
    <source>
        <dbReference type="EMBL" id="MYL84509.1"/>
    </source>
</evidence>
<comment type="pathway">
    <text evidence="2 7 8">Cell wall biogenesis; peptidoglycan biosynthesis.</text>
</comment>
<dbReference type="EC" id="6.3.2.9" evidence="7 8"/>
<dbReference type="SUPFAM" id="SSF51984">
    <property type="entry name" value="MurCD N-terminal domain"/>
    <property type="match status" value="1"/>
</dbReference>
<dbReference type="Pfam" id="PF21799">
    <property type="entry name" value="MurD-like_N"/>
    <property type="match status" value="1"/>
</dbReference>
<dbReference type="GO" id="GO:0008764">
    <property type="term" value="F:UDP-N-acetylmuramoylalanine-D-glutamate ligase activity"/>
    <property type="evidence" value="ECO:0007669"/>
    <property type="project" value="UniProtKB-UniRule"/>
</dbReference>
<dbReference type="EMBL" id="WVUD01000034">
    <property type="protein sequence ID" value="MYL84509.1"/>
    <property type="molecule type" value="Genomic_DNA"/>
</dbReference>
<evidence type="ECO:0000256" key="1">
    <source>
        <dbReference type="ARBA" id="ARBA00004496"/>
    </source>
</evidence>
<proteinExistence type="inferred from homology"/>
<dbReference type="GO" id="GO:0071555">
    <property type="term" value="P:cell wall organization"/>
    <property type="evidence" value="ECO:0007669"/>
    <property type="project" value="UniProtKB-KW"/>
</dbReference>
<dbReference type="Gene3D" id="3.90.190.20">
    <property type="entry name" value="Mur ligase, C-terminal domain"/>
    <property type="match status" value="1"/>
</dbReference>
<dbReference type="GO" id="GO:0009252">
    <property type="term" value="P:peptidoglycan biosynthetic process"/>
    <property type="evidence" value="ECO:0007669"/>
    <property type="project" value="UniProtKB-UniRule"/>
</dbReference>
<evidence type="ECO:0000313" key="12">
    <source>
        <dbReference type="Proteomes" id="UP000482487"/>
    </source>
</evidence>
<dbReference type="OrthoDB" id="9809796at2"/>
<dbReference type="InterPro" id="IPR013221">
    <property type="entry name" value="Mur_ligase_cen"/>
</dbReference>
<dbReference type="GO" id="GO:0005737">
    <property type="term" value="C:cytoplasm"/>
    <property type="evidence" value="ECO:0007669"/>
    <property type="project" value="UniProtKB-SubCell"/>
</dbReference>
<dbReference type="GO" id="GO:0005524">
    <property type="term" value="F:ATP binding"/>
    <property type="evidence" value="ECO:0007669"/>
    <property type="project" value="UniProtKB-UniRule"/>
</dbReference>
<dbReference type="Pfam" id="PF02875">
    <property type="entry name" value="Mur_ligase_C"/>
    <property type="match status" value="1"/>
</dbReference>
<evidence type="ECO:0000256" key="3">
    <source>
        <dbReference type="ARBA" id="ARBA00022490"/>
    </source>
</evidence>
<keyword evidence="4 7" id="KW-0436">Ligase</keyword>
<keyword evidence="12" id="KW-1185">Reference proteome</keyword>
<dbReference type="UniPathway" id="UPA00219"/>
<comment type="similarity">
    <text evidence="7">Belongs to the MurCDEF family.</text>
</comment>
<dbReference type="GO" id="GO:0008360">
    <property type="term" value="P:regulation of cell shape"/>
    <property type="evidence" value="ECO:0007669"/>
    <property type="project" value="UniProtKB-KW"/>
</dbReference>
<evidence type="ECO:0000259" key="10">
    <source>
        <dbReference type="Pfam" id="PF08245"/>
    </source>
</evidence>
<name>A0A7C9MKR6_9BACT</name>
<protein>
    <recommendedName>
        <fullName evidence="7 8">UDP-N-acetylmuramoylalanine--D-glutamate ligase</fullName>
        <ecNumber evidence="7 8">6.3.2.9</ecNumber>
    </recommendedName>
    <alternativeName>
        <fullName evidence="7">D-glutamic acid-adding enzyme</fullName>
    </alternativeName>
    <alternativeName>
        <fullName evidence="7">UDP-N-acetylmuramoyl-L-alanyl-D-glutamate synthetase</fullName>
    </alternativeName>
</protein>
<dbReference type="GO" id="GO:0051301">
    <property type="term" value="P:cell division"/>
    <property type="evidence" value="ECO:0007669"/>
    <property type="project" value="UniProtKB-KW"/>
</dbReference>
<comment type="subcellular location">
    <subcellularLocation>
        <location evidence="1 7 8">Cytoplasm</location>
    </subcellularLocation>
</comment>
<keyword evidence="5 7" id="KW-0547">Nucleotide-binding</keyword>
<dbReference type="AlphaFoldDB" id="A0A7C9MKR6"/>
<dbReference type="Pfam" id="PF08245">
    <property type="entry name" value="Mur_ligase_M"/>
    <property type="match status" value="1"/>
</dbReference>
<sequence length="442" mass="46815">MRDMLHTDQLRGHTAVVVGAGSSGRSAARLLARLGASVRFLEKNAAAIAEDFRAEAQAAGYDLRTGEHGPADFAGADMVVLSPGIRAASLAPALAGCPGVQVVSELELASWFTPEPIIAVTGSNGKTTTVMLISHLLEAAGRSVFTGGNIGTPLSEHVLSGEPADVVVLEVSSFQLQLVKSFRPRVAVLLNFAANHLDWHADMDEYLSAKLNIFAAQRPEDTAIVAEELRPLLTGRPFTRAAVTWYGVASNFLCPRLAGVHNQSNMEAAYLACRPYGVTEELAREAFADFIPAPHRLQIIGEKGGVLFVDDSKATTITAMEAAIKSFDRPVRLLCGGVYKGGDLTALVALLKDKVAAVGLFGASREVFEAAFAGAVPLFYEPTLKAAMTRLYAEAVPGDAVLLSPGTSSFDLYPNYKARGRDFQEIFAGLPARTADEAGQGA</sequence>